<dbReference type="GO" id="GO:0016301">
    <property type="term" value="F:kinase activity"/>
    <property type="evidence" value="ECO:0007669"/>
    <property type="project" value="UniProtKB-KW"/>
</dbReference>
<dbReference type="Pfam" id="PF01202">
    <property type="entry name" value="SKI"/>
    <property type="match status" value="1"/>
</dbReference>
<feature type="binding site" evidence="7">
    <location>
        <position position="80"/>
    </location>
    <ligand>
        <name>substrate</name>
    </ligand>
</feature>
<feature type="binding site" evidence="7">
    <location>
        <position position="57"/>
    </location>
    <ligand>
        <name>substrate</name>
    </ligand>
</feature>
<evidence type="ECO:0000256" key="3">
    <source>
        <dbReference type="ARBA" id="ARBA00022741"/>
    </source>
</evidence>
<dbReference type="InterPro" id="IPR027417">
    <property type="entry name" value="P-loop_NTPase"/>
</dbReference>
<dbReference type="SUPFAM" id="SSF52540">
    <property type="entry name" value="P-loop containing nucleoside triphosphate hydrolases"/>
    <property type="match status" value="1"/>
</dbReference>
<gene>
    <name evidence="7 8" type="primary">aroK</name>
    <name evidence="8" type="ORF">BPAY_215</name>
</gene>
<comment type="cofactor">
    <cofactor evidence="7">
        <name>Mg(2+)</name>
        <dbReference type="ChEBI" id="CHEBI:18420"/>
    </cofactor>
    <text evidence="7">Binds 1 Mg(2+) ion per subunit.</text>
</comment>
<dbReference type="InterPro" id="IPR031322">
    <property type="entry name" value="Shikimate/glucono_kinase"/>
</dbReference>
<feature type="binding site" evidence="7">
    <location>
        <position position="32"/>
    </location>
    <ligand>
        <name>substrate</name>
    </ligand>
</feature>
<comment type="subunit">
    <text evidence="7">Monomer.</text>
</comment>
<feature type="binding site" evidence="7">
    <location>
        <position position="141"/>
    </location>
    <ligand>
        <name>substrate</name>
    </ligand>
</feature>
<organism evidence="8 9">
    <name type="scientific">Blattabacterium cuenoti BPAY</name>
    <dbReference type="NCBI Taxonomy" id="1457031"/>
    <lineage>
        <taxon>Bacteria</taxon>
        <taxon>Pseudomonadati</taxon>
        <taxon>Bacteroidota</taxon>
        <taxon>Flavobacteriia</taxon>
        <taxon>Flavobacteriales</taxon>
        <taxon>Blattabacteriaceae</taxon>
        <taxon>Blattabacterium</taxon>
    </lineage>
</organism>
<reference evidence="8 9" key="1">
    <citation type="journal article" date="2015" name="Microbes Environ.">
        <title>An Efficient Strategy Developed for Next-Generation Sequencing of Endosymbiont Genomes Performed Using Crude DNA Isolated from Host Tissues: A Case Study of Blattabacterium cuenoti Inhabiting the Fat Bodies of Cockroaches.</title>
        <authorList>
            <person name="Kinjo Y."/>
            <person name="Saitoh S."/>
            <person name="Tokuda G."/>
        </authorList>
    </citation>
    <scope>NUCLEOTIDE SEQUENCE [LARGE SCALE GENOMIC DNA]</scope>
    <source>
        <strain evidence="8 9">BPAY</strain>
    </source>
</reference>
<protein>
    <recommendedName>
        <fullName evidence="7">Shikimate kinase</fullName>
        <shortName evidence="7">SK</shortName>
        <ecNumber evidence="7">2.7.1.71</ecNumber>
    </recommendedName>
</protein>
<keyword evidence="7" id="KW-0479">Metal-binding</keyword>
<sequence>MKITLIGYMGSGKTTVGKMLSQKLNLNFYDLDALLVEENKNDSILNLFKKKGELFFRNREHSLLKTILKQKNKYVLSVGGGTPCFYNNIYLLNKYSNTFYLKTDSYTLFKRLFLEKDTRPLISHLSKNELFIFIIKHLSKRSYFYEKSLEKINVYGKSKYDIVQEIVKSVS</sequence>
<keyword evidence="1 7" id="KW-0028">Amino-acid biosynthesis</keyword>
<dbReference type="Gene3D" id="3.40.50.300">
    <property type="entry name" value="P-loop containing nucleotide triphosphate hydrolases"/>
    <property type="match status" value="1"/>
</dbReference>
<comment type="caution">
    <text evidence="7">Lacks conserved residue(s) required for the propagation of feature annotation.</text>
</comment>
<keyword evidence="5 7" id="KW-0067">ATP-binding</keyword>
<evidence type="ECO:0000256" key="1">
    <source>
        <dbReference type="ARBA" id="ARBA00022605"/>
    </source>
</evidence>
<keyword evidence="3 7" id="KW-0547">Nucleotide-binding</keyword>
<comment type="similarity">
    <text evidence="7">Belongs to the shikimate kinase family.</text>
</comment>
<comment type="pathway">
    <text evidence="7">Metabolic intermediate biosynthesis; chorismate biosynthesis; chorismate from D-erythrose 4-phosphate and phosphoenolpyruvate: step 5/7.</text>
</comment>
<accession>A0ABM7EY91</accession>
<dbReference type="Proteomes" id="UP000217805">
    <property type="component" value="Chromosome"/>
</dbReference>
<dbReference type="HAMAP" id="MF_00109">
    <property type="entry name" value="Shikimate_kinase"/>
    <property type="match status" value="1"/>
</dbReference>
<keyword evidence="9" id="KW-1185">Reference proteome</keyword>
<evidence type="ECO:0000256" key="7">
    <source>
        <dbReference type="HAMAP-Rule" id="MF_00109"/>
    </source>
</evidence>
<evidence type="ECO:0000313" key="9">
    <source>
        <dbReference type="Proteomes" id="UP000217805"/>
    </source>
</evidence>
<evidence type="ECO:0000313" key="8">
    <source>
        <dbReference type="EMBL" id="BAR91966.1"/>
    </source>
</evidence>
<keyword evidence="2 7" id="KW-0808">Transferase</keyword>
<keyword evidence="7" id="KW-0460">Magnesium</keyword>
<name>A0ABM7EY91_9FLAO</name>
<evidence type="ECO:0000256" key="2">
    <source>
        <dbReference type="ARBA" id="ARBA00022679"/>
    </source>
</evidence>
<keyword evidence="7" id="KW-0963">Cytoplasm</keyword>
<comment type="catalytic activity">
    <reaction evidence="7">
        <text>shikimate + ATP = 3-phosphoshikimate + ADP + H(+)</text>
        <dbReference type="Rhea" id="RHEA:13121"/>
        <dbReference type="ChEBI" id="CHEBI:15378"/>
        <dbReference type="ChEBI" id="CHEBI:30616"/>
        <dbReference type="ChEBI" id="CHEBI:36208"/>
        <dbReference type="ChEBI" id="CHEBI:145989"/>
        <dbReference type="ChEBI" id="CHEBI:456216"/>
        <dbReference type="EC" id="2.7.1.71"/>
    </reaction>
</comment>
<dbReference type="PANTHER" id="PTHR21087">
    <property type="entry name" value="SHIKIMATE KINASE"/>
    <property type="match status" value="1"/>
</dbReference>
<dbReference type="InterPro" id="IPR000623">
    <property type="entry name" value="Shikimate_kinase/TSH1"/>
</dbReference>
<evidence type="ECO:0000256" key="5">
    <source>
        <dbReference type="ARBA" id="ARBA00022840"/>
    </source>
</evidence>
<feature type="binding site" evidence="7">
    <location>
        <begin position="10"/>
        <end position="15"/>
    </location>
    <ligand>
        <name>ATP</name>
        <dbReference type="ChEBI" id="CHEBI:30616"/>
    </ligand>
</feature>
<evidence type="ECO:0000256" key="4">
    <source>
        <dbReference type="ARBA" id="ARBA00022777"/>
    </source>
</evidence>
<comment type="subcellular location">
    <subcellularLocation>
        <location evidence="7">Cytoplasm</location>
    </subcellularLocation>
</comment>
<dbReference type="CDD" id="cd00464">
    <property type="entry name" value="SK"/>
    <property type="match status" value="1"/>
</dbReference>
<dbReference type="PANTHER" id="PTHR21087:SF16">
    <property type="entry name" value="SHIKIMATE KINASE 1, CHLOROPLASTIC"/>
    <property type="match status" value="1"/>
</dbReference>
<dbReference type="EMBL" id="AP014609">
    <property type="protein sequence ID" value="BAR91966.1"/>
    <property type="molecule type" value="Genomic_DNA"/>
</dbReference>
<feature type="binding site" evidence="7">
    <location>
        <position position="14"/>
    </location>
    <ligand>
        <name>Mg(2+)</name>
        <dbReference type="ChEBI" id="CHEBI:18420"/>
    </ligand>
</feature>
<dbReference type="PRINTS" id="PR01100">
    <property type="entry name" value="SHIKIMTKNASE"/>
</dbReference>
<evidence type="ECO:0000256" key="6">
    <source>
        <dbReference type="ARBA" id="ARBA00023141"/>
    </source>
</evidence>
<comment type="function">
    <text evidence="7">Catalyzes the specific phosphorylation of the 3-hydroxyl group of shikimic acid using ATP as a cosubstrate.</text>
</comment>
<keyword evidence="4 7" id="KW-0418">Kinase</keyword>
<dbReference type="EC" id="2.7.1.71" evidence="7"/>
<keyword evidence="6 7" id="KW-0057">Aromatic amino acid biosynthesis</keyword>
<dbReference type="RefSeq" id="WP_096378079.1">
    <property type="nucleotide sequence ID" value="NZ_AP014609.1"/>
</dbReference>
<proteinExistence type="inferred from homology"/>
<feature type="binding site" evidence="7">
    <location>
        <position position="119"/>
    </location>
    <ligand>
        <name>ATP</name>
        <dbReference type="ChEBI" id="CHEBI:30616"/>
    </ligand>
</feature>